<comment type="caution">
    <text evidence="1">The sequence shown here is derived from an EMBL/GenBank/DDBJ whole genome shotgun (WGS) entry which is preliminary data.</text>
</comment>
<protein>
    <submittedName>
        <fullName evidence="1">Uncharacterized protein</fullName>
    </submittedName>
</protein>
<evidence type="ECO:0000313" key="2">
    <source>
        <dbReference type="Proteomes" id="UP001476950"/>
    </source>
</evidence>
<dbReference type="RefSeq" id="WP_190446454.1">
    <property type="nucleotide sequence ID" value="NZ_JAMPLM010000011.1"/>
</dbReference>
<sequence>MSRQLHPAWILAYLLCILAIVAVGSIAIAHVQKSVKVPAPHLPQIDAGS</sequence>
<reference evidence="1 2" key="1">
    <citation type="submission" date="2022-04" db="EMBL/GenBank/DDBJ databases">
        <title>Positive selection, recombination, and allopatry shape intraspecific diversity of widespread and dominant cyanobacteria.</title>
        <authorList>
            <person name="Wei J."/>
            <person name="Shu W."/>
            <person name="Hu C."/>
        </authorList>
    </citation>
    <scope>NUCLEOTIDE SEQUENCE [LARGE SCALE GENOMIC DNA]</scope>
    <source>
        <strain evidence="1 2">AS-A4</strain>
    </source>
</reference>
<gene>
    <name evidence="1" type="ORF">NDI38_13640</name>
</gene>
<dbReference type="Proteomes" id="UP001476950">
    <property type="component" value="Unassembled WGS sequence"/>
</dbReference>
<name>A0ABV0KJW8_9CYAN</name>
<accession>A0ABV0KJW8</accession>
<organism evidence="1 2">
    <name type="scientific">Stenomitos frigidus AS-A4</name>
    <dbReference type="NCBI Taxonomy" id="2933935"/>
    <lineage>
        <taxon>Bacteria</taxon>
        <taxon>Bacillati</taxon>
        <taxon>Cyanobacteriota</taxon>
        <taxon>Cyanophyceae</taxon>
        <taxon>Leptolyngbyales</taxon>
        <taxon>Leptolyngbyaceae</taxon>
        <taxon>Stenomitos</taxon>
    </lineage>
</organism>
<proteinExistence type="predicted"/>
<evidence type="ECO:0000313" key="1">
    <source>
        <dbReference type="EMBL" id="MEP1059485.1"/>
    </source>
</evidence>
<dbReference type="EMBL" id="JAMPLM010000011">
    <property type="protein sequence ID" value="MEP1059485.1"/>
    <property type="molecule type" value="Genomic_DNA"/>
</dbReference>
<keyword evidence="2" id="KW-1185">Reference proteome</keyword>